<keyword evidence="8" id="KW-1185">Reference proteome</keyword>
<reference evidence="8" key="1">
    <citation type="journal article" date="2017" name="Int J Environ Stud">
        <title>Does the Miocene-Pliocene relict legume Oxytropis triphylla form nitrogen-fixing nodules with a combination of bacterial strains?</title>
        <authorList>
            <person name="Safronova V."/>
            <person name="Belimov A."/>
            <person name="Sazanova A."/>
            <person name="Kuznetsova I."/>
            <person name="Popova J."/>
            <person name="Andronov E."/>
            <person name="Verkhozina A."/>
            <person name="Tikhonovich I."/>
        </authorList>
    </citation>
    <scope>NUCLEOTIDE SEQUENCE [LARGE SCALE GENOMIC DNA]</scope>
    <source>
        <strain evidence="8">Tri-38</strain>
    </source>
</reference>
<accession>A0A2N9VY93</accession>
<dbReference type="AlphaFoldDB" id="A0A2N9VY93"/>
<dbReference type="GO" id="GO:0015807">
    <property type="term" value="P:L-amino acid transport"/>
    <property type="evidence" value="ECO:0007669"/>
    <property type="project" value="TreeGrafter"/>
</dbReference>
<keyword evidence="4 7" id="KW-0067">ATP-binding</keyword>
<evidence type="ECO:0000256" key="3">
    <source>
        <dbReference type="ARBA" id="ARBA00022741"/>
    </source>
</evidence>
<organism evidence="7 8">
    <name type="scientific">Phyllobacterium zundukense</name>
    <dbReference type="NCBI Taxonomy" id="1867719"/>
    <lineage>
        <taxon>Bacteria</taxon>
        <taxon>Pseudomonadati</taxon>
        <taxon>Pseudomonadota</taxon>
        <taxon>Alphaproteobacteria</taxon>
        <taxon>Hyphomicrobiales</taxon>
        <taxon>Phyllobacteriaceae</taxon>
        <taxon>Phyllobacterium</taxon>
    </lineage>
</organism>
<dbReference type="GO" id="GO:0015658">
    <property type="term" value="F:branched-chain amino acid transmembrane transporter activity"/>
    <property type="evidence" value="ECO:0007669"/>
    <property type="project" value="TreeGrafter"/>
</dbReference>
<comment type="similarity">
    <text evidence="1">Belongs to the ABC transporter superfamily.</text>
</comment>
<dbReference type="OrthoDB" id="9806149at2"/>
<comment type="caution">
    <text evidence="7">The sequence shown here is derived from an EMBL/GenBank/DDBJ whole genome shotgun (WGS) entry which is preliminary data.</text>
</comment>
<dbReference type="InterPro" id="IPR052156">
    <property type="entry name" value="BCAA_Transport_ATP-bd_LivF"/>
</dbReference>
<dbReference type="Pfam" id="PF00005">
    <property type="entry name" value="ABC_tran"/>
    <property type="match status" value="1"/>
</dbReference>
<feature type="domain" description="ABC transporter" evidence="6">
    <location>
        <begin position="9"/>
        <end position="249"/>
    </location>
</feature>
<dbReference type="CDD" id="cd03224">
    <property type="entry name" value="ABC_TM1139_LivF_branched"/>
    <property type="match status" value="1"/>
</dbReference>
<keyword evidence="3" id="KW-0547">Nucleotide-binding</keyword>
<dbReference type="GO" id="GO:0016887">
    <property type="term" value="F:ATP hydrolysis activity"/>
    <property type="evidence" value="ECO:0007669"/>
    <property type="project" value="InterPro"/>
</dbReference>
<keyword evidence="2" id="KW-0813">Transport</keyword>
<sequence length="265" mass="28825">MTIQAKSFLEITNVEALYGQAILAVRDVSLRVEEGKIVALLGANGAGKTTTLKAVSNLLGPERGKVSRGIILWQGEPVSSLSASRLVAKGVVQVLEGRHCFPQLTVEENILAGGFVRKPGRAELLQNLEQVYTWFPRLREKRNTKAGLTSGGEQQMVAIGRALMTKPRLVLLDEPSMGLAPIIVQEIFEIIRTLNQQSGVSFLLAEQNANLALRYADYGYILETGRVVLSGTAEELRARDDVHDFYLGSANAAKSNPRRLSGSVV</sequence>
<evidence type="ECO:0000259" key="6">
    <source>
        <dbReference type="PROSITE" id="PS50893"/>
    </source>
</evidence>
<dbReference type="KEGG" id="pht:BLM14_25145"/>
<dbReference type="EMBL" id="MZMT01000030">
    <property type="protein sequence ID" value="PIO44461.1"/>
    <property type="molecule type" value="Genomic_DNA"/>
</dbReference>
<evidence type="ECO:0000256" key="4">
    <source>
        <dbReference type="ARBA" id="ARBA00022840"/>
    </source>
</evidence>
<dbReference type="Gene3D" id="3.40.50.300">
    <property type="entry name" value="P-loop containing nucleotide triphosphate hydrolases"/>
    <property type="match status" value="1"/>
</dbReference>
<dbReference type="InterPro" id="IPR003439">
    <property type="entry name" value="ABC_transporter-like_ATP-bd"/>
</dbReference>
<dbReference type="Proteomes" id="UP000232163">
    <property type="component" value="Unassembled WGS sequence"/>
</dbReference>
<evidence type="ECO:0000256" key="2">
    <source>
        <dbReference type="ARBA" id="ARBA00022448"/>
    </source>
</evidence>
<protein>
    <submittedName>
        <fullName evidence="7">ABC transporter ATP-binding protein</fullName>
    </submittedName>
</protein>
<dbReference type="SUPFAM" id="SSF52540">
    <property type="entry name" value="P-loop containing nucleoside triphosphate hydrolases"/>
    <property type="match status" value="1"/>
</dbReference>
<name>A0A2N9VY93_9HYPH</name>
<evidence type="ECO:0000313" key="8">
    <source>
        <dbReference type="Proteomes" id="UP000232163"/>
    </source>
</evidence>
<evidence type="ECO:0000256" key="1">
    <source>
        <dbReference type="ARBA" id="ARBA00005417"/>
    </source>
</evidence>
<evidence type="ECO:0000313" key="7">
    <source>
        <dbReference type="EMBL" id="PIO44461.1"/>
    </source>
</evidence>
<dbReference type="InterPro" id="IPR027417">
    <property type="entry name" value="P-loop_NTPase"/>
</dbReference>
<dbReference type="SMART" id="SM00382">
    <property type="entry name" value="AAA"/>
    <property type="match status" value="1"/>
</dbReference>
<keyword evidence="5" id="KW-0029">Amino-acid transport</keyword>
<dbReference type="RefSeq" id="WP_100002934.1">
    <property type="nucleotide sequence ID" value="NZ_CP017943.1"/>
</dbReference>
<dbReference type="GO" id="GO:0005524">
    <property type="term" value="F:ATP binding"/>
    <property type="evidence" value="ECO:0007669"/>
    <property type="project" value="UniProtKB-KW"/>
</dbReference>
<dbReference type="PANTHER" id="PTHR43820">
    <property type="entry name" value="HIGH-AFFINITY BRANCHED-CHAIN AMINO ACID TRANSPORT ATP-BINDING PROTEIN LIVF"/>
    <property type="match status" value="1"/>
</dbReference>
<dbReference type="InterPro" id="IPR003593">
    <property type="entry name" value="AAA+_ATPase"/>
</dbReference>
<dbReference type="PANTHER" id="PTHR43820:SF8">
    <property type="entry name" value="ABC TRANSPORTER SUBSTRATE-BINDING PROTEIN"/>
    <property type="match status" value="1"/>
</dbReference>
<dbReference type="PROSITE" id="PS50893">
    <property type="entry name" value="ABC_TRANSPORTER_2"/>
    <property type="match status" value="1"/>
</dbReference>
<evidence type="ECO:0000256" key="5">
    <source>
        <dbReference type="ARBA" id="ARBA00022970"/>
    </source>
</evidence>
<proteinExistence type="inferred from homology"/>
<gene>
    <name evidence="7" type="ORF">B5P45_12770</name>
</gene>